<dbReference type="SMART" id="SM00382">
    <property type="entry name" value="AAA"/>
    <property type="match status" value="1"/>
</dbReference>
<evidence type="ECO:0000256" key="5">
    <source>
        <dbReference type="ARBA" id="ARBA00022840"/>
    </source>
</evidence>
<dbReference type="GO" id="GO:0005524">
    <property type="term" value="F:ATP binding"/>
    <property type="evidence" value="ECO:0007669"/>
    <property type="project" value="UniProtKB-KW"/>
</dbReference>
<evidence type="ECO:0000313" key="10">
    <source>
        <dbReference type="Proteomes" id="UP000051717"/>
    </source>
</evidence>
<evidence type="ECO:0000256" key="6">
    <source>
        <dbReference type="ARBA" id="ARBA00022989"/>
    </source>
</evidence>
<comment type="caution">
    <text evidence="9">The sequence shown here is derived from an EMBL/GenBank/DDBJ whole genome shotgun (WGS) entry which is preliminary data.</text>
</comment>
<comment type="subcellular location">
    <subcellularLocation>
        <location evidence="1">Membrane</location>
        <topology evidence="1">Multi-pass membrane protein</topology>
    </subcellularLocation>
</comment>
<dbReference type="AlphaFoldDB" id="A0A0S8G5K7"/>
<keyword evidence="5" id="KW-0067">ATP-binding</keyword>
<proteinExistence type="predicted"/>
<dbReference type="GO" id="GO:0016020">
    <property type="term" value="C:membrane"/>
    <property type="evidence" value="ECO:0007669"/>
    <property type="project" value="UniProtKB-SubCell"/>
</dbReference>
<keyword evidence="4" id="KW-0547">Nucleotide-binding</keyword>
<name>A0A0S8G5K7_UNCT6</name>
<dbReference type="Proteomes" id="UP000051717">
    <property type="component" value="Unassembled WGS sequence"/>
</dbReference>
<evidence type="ECO:0000256" key="4">
    <source>
        <dbReference type="ARBA" id="ARBA00022741"/>
    </source>
</evidence>
<dbReference type="InterPro" id="IPR025302">
    <property type="entry name" value="DrrA1/2-like_C"/>
</dbReference>
<feature type="domain" description="ABC transporter" evidence="8">
    <location>
        <begin position="4"/>
        <end position="235"/>
    </location>
</feature>
<keyword evidence="6" id="KW-1133">Transmembrane helix</keyword>
<dbReference type="FunFam" id="3.40.50.300:FF:000335">
    <property type="entry name" value="ATP binding cassette subfamily A member 5"/>
    <property type="match status" value="1"/>
</dbReference>
<dbReference type="PANTHER" id="PTHR43582">
    <property type="entry name" value="LINEARMYCIN RESISTANCE ATP-BINDING PROTEIN LNRL"/>
    <property type="match status" value="1"/>
</dbReference>
<accession>A0A0S8G5K7</accession>
<dbReference type="Pfam" id="PF00005">
    <property type="entry name" value="ABC_tran"/>
    <property type="match status" value="1"/>
</dbReference>
<dbReference type="PANTHER" id="PTHR43582:SF2">
    <property type="entry name" value="LINEARMYCIN RESISTANCE ATP-BINDING PROTEIN LNRL"/>
    <property type="match status" value="1"/>
</dbReference>
<dbReference type="InterPro" id="IPR017871">
    <property type="entry name" value="ABC_transporter-like_CS"/>
</dbReference>
<dbReference type="InterPro" id="IPR027417">
    <property type="entry name" value="P-loop_NTPase"/>
</dbReference>
<evidence type="ECO:0000256" key="3">
    <source>
        <dbReference type="ARBA" id="ARBA00022692"/>
    </source>
</evidence>
<dbReference type="PROSITE" id="PS50893">
    <property type="entry name" value="ABC_TRANSPORTER_2"/>
    <property type="match status" value="1"/>
</dbReference>
<organism evidence="9 10">
    <name type="scientific">candidate division TA06 bacterium SM23_40</name>
    <dbReference type="NCBI Taxonomy" id="1703774"/>
    <lineage>
        <taxon>Bacteria</taxon>
        <taxon>Bacteria division TA06</taxon>
    </lineage>
</organism>
<protein>
    <recommendedName>
        <fullName evidence="8">ABC transporter domain-containing protein</fullName>
    </recommendedName>
</protein>
<dbReference type="PROSITE" id="PS00211">
    <property type="entry name" value="ABC_TRANSPORTER_1"/>
    <property type="match status" value="1"/>
</dbReference>
<dbReference type="EMBL" id="LJUI01000129">
    <property type="protein sequence ID" value="KPK67419.1"/>
    <property type="molecule type" value="Genomic_DNA"/>
</dbReference>
<evidence type="ECO:0000256" key="2">
    <source>
        <dbReference type="ARBA" id="ARBA00022448"/>
    </source>
</evidence>
<dbReference type="InterPro" id="IPR003439">
    <property type="entry name" value="ABC_transporter-like_ATP-bd"/>
</dbReference>
<dbReference type="SUPFAM" id="SSF52540">
    <property type="entry name" value="P-loop containing nucleoside triphosphate hydrolases"/>
    <property type="match status" value="1"/>
</dbReference>
<dbReference type="PATRIC" id="fig|1703774.3.peg.1350"/>
<dbReference type="Pfam" id="PF13732">
    <property type="entry name" value="DrrA1-3_C"/>
    <property type="match status" value="1"/>
</dbReference>
<evidence type="ECO:0000256" key="7">
    <source>
        <dbReference type="ARBA" id="ARBA00023136"/>
    </source>
</evidence>
<evidence type="ECO:0000313" key="9">
    <source>
        <dbReference type="EMBL" id="KPK67419.1"/>
    </source>
</evidence>
<gene>
    <name evidence="9" type="ORF">AMJ82_10700</name>
</gene>
<evidence type="ECO:0000256" key="1">
    <source>
        <dbReference type="ARBA" id="ARBA00004141"/>
    </source>
</evidence>
<keyword evidence="7" id="KW-0472">Membrane</keyword>
<keyword evidence="2" id="KW-0813">Transport</keyword>
<sequence>MALLEVIDLSKSFGETVAVDDISFDVEEGEIFGLLGPNGAGKSTTVSILSGILTPSRGKVVLAGMDVVHSPLAAKAMIGVVPQEVALYDELSATENLSFFGRLHGLSGPRLRERISSMLETVGLGERAREPVKRYSGGMKRRLNLAIGLLHQPKILILDEPTVGIDPQGRVRILEVVRREAESASTTVLYTTHYMDEAESLCDRVAIMDRGQILVQGTVHDLKMQAGQKDVVKIAGSFPDEDFASTFSDIAGSKVGTVKAEEMLISVDDAKGALPLIIDRLTSRGASIRKVEVEEPTLETLFIHLTGKELRD</sequence>
<reference evidence="9 10" key="1">
    <citation type="journal article" date="2015" name="Microbiome">
        <title>Genomic resolution of linkages in carbon, nitrogen, and sulfur cycling among widespread estuary sediment bacteria.</title>
        <authorList>
            <person name="Baker B.J."/>
            <person name="Lazar C.S."/>
            <person name="Teske A.P."/>
            <person name="Dick G.J."/>
        </authorList>
    </citation>
    <scope>NUCLEOTIDE SEQUENCE [LARGE SCALE GENOMIC DNA]</scope>
    <source>
        <strain evidence="9">SM23_40</strain>
    </source>
</reference>
<dbReference type="GO" id="GO:0016887">
    <property type="term" value="F:ATP hydrolysis activity"/>
    <property type="evidence" value="ECO:0007669"/>
    <property type="project" value="InterPro"/>
</dbReference>
<evidence type="ECO:0000259" key="8">
    <source>
        <dbReference type="PROSITE" id="PS50893"/>
    </source>
</evidence>
<dbReference type="InterPro" id="IPR003593">
    <property type="entry name" value="AAA+_ATPase"/>
</dbReference>
<keyword evidence="3" id="KW-0812">Transmembrane</keyword>
<dbReference type="Gene3D" id="3.40.50.300">
    <property type="entry name" value="P-loop containing nucleotide triphosphate hydrolases"/>
    <property type="match status" value="1"/>
</dbReference>